<dbReference type="RefSeq" id="WP_379934116.1">
    <property type="nucleotide sequence ID" value="NZ_JBHTHY010000006.1"/>
</dbReference>
<dbReference type="InterPro" id="IPR054207">
    <property type="entry name" value="DUF6913"/>
</dbReference>
<reference evidence="2" key="1">
    <citation type="journal article" date="2019" name="Int. J. Syst. Evol. Microbiol.">
        <title>The Global Catalogue of Microorganisms (GCM) 10K type strain sequencing project: providing services to taxonomists for standard genome sequencing and annotation.</title>
        <authorList>
            <consortium name="The Broad Institute Genomics Platform"/>
            <consortium name="The Broad Institute Genome Sequencing Center for Infectious Disease"/>
            <person name="Wu L."/>
            <person name="Ma J."/>
        </authorList>
    </citation>
    <scope>NUCLEOTIDE SEQUENCE [LARGE SCALE GENOMIC DNA]</scope>
    <source>
        <strain evidence="2">CCUG 61948</strain>
    </source>
</reference>
<comment type="caution">
    <text evidence="1">The sequence shown here is derived from an EMBL/GenBank/DDBJ whole genome shotgun (WGS) entry which is preliminary data.</text>
</comment>
<evidence type="ECO:0000313" key="2">
    <source>
        <dbReference type="Proteomes" id="UP001597012"/>
    </source>
</evidence>
<dbReference type="EMBL" id="JBHTHY010000006">
    <property type="protein sequence ID" value="MFD0797682.1"/>
    <property type="molecule type" value="Genomic_DNA"/>
</dbReference>
<organism evidence="1 2">
    <name type="scientific">Maribacter chungangensis</name>
    <dbReference type="NCBI Taxonomy" id="1069117"/>
    <lineage>
        <taxon>Bacteria</taxon>
        <taxon>Pseudomonadati</taxon>
        <taxon>Bacteroidota</taxon>
        <taxon>Flavobacteriia</taxon>
        <taxon>Flavobacteriales</taxon>
        <taxon>Flavobacteriaceae</taxon>
        <taxon>Maribacter</taxon>
    </lineage>
</organism>
<dbReference type="Pfam" id="PF21857">
    <property type="entry name" value="DUF6913"/>
    <property type="match status" value="1"/>
</dbReference>
<dbReference type="Proteomes" id="UP001597012">
    <property type="component" value="Unassembled WGS sequence"/>
</dbReference>
<sequence>MFLKGIKDKFKQKSARKFIQQTLSKPTAKSTRKKGVRKIGCIVDLDKFDKTDMFYEFLEAFSLQPNAVKIIGYKSYYDKNSPYATPVFSDKDLGWNGDIENSYALEFLNGEYDVLVNYYNESNLLLNIMSLKTVARLKVGFKEVGPEFNDLMLETKISDFKTFKTELKKYLGVLKEL</sequence>
<proteinExistence type="predicted"/>
<evidence type="ECO:0000313" key="1">
    <source>
        <dbReference type="EMBL" id="MFD0797682.1"/>
    </source>
</evidence>
<protein>
    <submittedName>
        <fullName evidence="1">DUF6913 domain-containing protein</fullName>
    </submittedName>
</protein>
<keyword evidence="2" id="KW-1185">Reference proteome</keyword>
<gene>
    <name evidence="1" type="ORF">ACFQZJ_09435</name>
</gene>
<accession>A0ABW3B3Q1</accession>
<name>A0ABW3B3Q1_9FLAO</name>